<dbReference type="EMBL" id="JAACJM010000175">
    <property type="protein sequence ID" value="KAF5340489.1"/>
    <property type="molecule type" value="Genomic_DNA"/>
</dbReference>
<dbReference type="PRINTS" id="PR00081">
    <property type="entry name" value="GDHRDH"/>
</dbReference>
<protein>
    <recommendedName>
        <fullName evidence="7">NAD(P)-binding protein</fullName>
    </recommendedName>
</protein>
<name>A0A8H5CEZ0_9AGAR</name>
<dbReference type="Pfam" id="PF00106">
    <property type="entry name" value="adh_short"/>
    <property type="match status" value="1"/>
</dbReference>
<dbReference type="AlphaFoldDB" id="A0A8H5CEZ0"/>
<dbReference type="Gene3D" id="3.40.50.720">
    <property type="entry name" value="NAD(P)-binding Rossmann-like Domain"/>
    <property type="match status" value="1"/>
</dbReference>
<organism evidence="5 6">
    <name type="scientific">Tetrapyrgos nigripes</name>
    <dbReference type="NCBI Taxonomy" id="182062"/>
    <lineage>
        <taxon>Eukaryota</taxon>
        <taxon>Fungi</taxon>
        <taxon>Dikarya</taxon>
        <taxon>Basidiomycota</taxon>
        <taxon>Agaricomycotina</taxon>
        <taxon>Agaricomycetes</taxon>
        <taxon>Agaricomycetidae</taxon>
        <taxon>Agaricales</taxon>
        <taxon>Marasmiineae</taxon>
        <taxon>Marasmiaceae</taxon>
        <taxon>Tetrapyrgos</taxon>
    </lineage>
</organism>
<dbReference type="CDD" id="cd05374">
    <property type="entry name" value="17beta-HSD-like_SDR_c"/>
    <property type="match status" value="1"/>
</dbReference>
<comment type="caution">
    <text evidence="5">The sequence shown here is derived from an EMBL/GenBank/DDBJ whole genome shotgun (WGS) entry which is preliminary data.</text>
</comment>
<evidence type="ECO:0008006" key="7">
    <source>
        <dbReference type="Google" id="ProtNLM"/>
    </source>
</evidence>
<dbReference type="InterPro" id="IPR036291">
    <property type="entry name" value="NAD(P)-bd_dom_sf"/>
</dbReference>
<dbReference type="InterPro" id="IPR020904">
    <property type="entry name" value="Sc_DH/Rdtase_CS"/>
</dbReference>
<gene>
    <name evidence="5" type="ORF">D9758_014564</name>
</gene>
<dbReference type="PANTHER" id="PTHR43976:SF16">
    <property type="entry name" value="SHORT-CHAIN DEHYDROGENASE_REDUCTASE FAMILY PROTEIN"/>
    <property type="match status" value="1"/>
</dbReference>
<dbReference type="PROSITE" id="PS00061">
    <property type="entry name" value="ADH_SHORT"/>
    <property type="match status" value="1"/>
</dbReference>
<sequence>MSSQQQQLVWLITGTSTGLGRQLTLAALARGDKVIATARARSIGALDDLKAKGANTLELDVTAPLDTLKDVAQKAVGIYGRVDVVVNNAGYILIGAIEENTPEETYDQFNTNVFGALNVTRAFLPYMRQRKTGTIVWMGSVGGWRSGSTCGLYCTTKYALRGISETLHDEISPLGLRSTCIDFGYFRTNFLNPGHKAPYESSIEDYREMVKKGVEALEAYNDNQPGDPVKGVQIIIDVMKGEGVAKDKPFPKSLQLGTDCYGVVKNAAEETLRNLEAWKDVTCSTDI</sequence>
<proteinExistence type="inferred from homology"/>
<evidence type="ECO:0000256" key="4">
    <source>
        <dbReference type="RuleBase" id="RU000363"/>
    </source>
</evidence>
<dbReference type="GO" id="GO:0016491">
    <property type="term" value="F:oxidoreductase activity"/>
    <property type="evidence" value="ECO:0007669"/>
    <property type="project" value="UniProtKB-KW"/>
</dbReference>
<keyword evidence="6" id="KW-1185">Reference proteome</keyword>
<dbReference type="PRINTS" id="PR00080">
    <property type="entry name" value="SDRFAMILY"/>
</dbReference>
<evidence type="ECO:0000256" key="1">
    <source>
        <dbReference type="ARBA" id="ARBA00006484"/>
    </source>
</evidence>
<evidence type="ECO:0000313" key="5">
    <source>
        <dbReference type="EMBL" id="KAF5340489.1"/>
    </source>
</evidence>
<dbReference type="InterPro" id="IPR051911">
    <property type="entry name" value="SDR_oxidoreductase"/>
</dbReference>
<keyword evidence="2" id="KW-0521">NADP</keyword>
<evidence type="ECO:0000313" key="6">
    <source>
        <dbReference type="Proteomes" id="UP000559256"/>
    </source>
</evidence>
<evidence type="ECO:0000256" key="2">
    <source>
        <dbReference type="ARBA" id="ARBA00022857"/>
    </source>
</evidence>
<keyword evidence="3" id="KW-0560">Oxidoreductase</keyword>
<dbReference type="PANTHER" id="PTHR43976">
    <property type="entry name" value="SHORT CHAIN DEHYDROGENASE"/>
    <property type="match status" value="1"/>
</dbReference>
<comment type="similarity">
    <text evidence="1 4">Belongs to the short-chain dehydrogenases/reductases (SDR) family.</text>
</comment>
<dbReference type="Proteomes" id="UP000559256">
    <property type="component" value="Unassembled WGS sequence"/>
</dbReference>
<dbReference type="InterPro" id="IPR002347">
    <property type="entry name" value="SDR_fam"/>
</dbReference>
<accession>A0A8H5CEZ0</accession>
<dbReference type="SUPFAM" id="SSF51735">
    <property type="entry name" value="NAD(P)-binding Rossmann-fold domains"/>
    <property type="match status" value="1"/>
</dbReference>
<evidence type="ECO:0000256" key="3">
    <source>
        <dbReference type="ARBA" id="ARBA00023002"/>
    </source>
</evidence>
<dbReference type="OrthoDB" id="1274115at2759"/>
<reference evidence="5 6" key="1">
    <citation type="journal article" date="2020" name="ISME J.">
        <title>Uncovering the hidden diversity of litter-decomposition mechanisms in mushroom-forming fungi.</title>
        <authorList>
            <person name="Floudas D."/>
            <person name="Bentzer J."/>
            <person name="Ahren D."/>
            <person name="Johansson T."/>
            <person name="Persson P."/>
            <person name="Tunlid A."/>
        </authorList>
    </citation>
    <scope>NUCLEOTIDE SEQUENCE [LARGE SCALE GENOMIC DNA]</scope>
    <source>
        <strain evidence="5 6">CBS 291.85</strain>
    </source>
</reference>